<keyword evidence="6" id="KW-0539">Nucleus</keyword>
<feature type="compositionally biased region" description="Basic and acidic residues" evidence="10">
    <location>
        <begin position="647"/>
        <end position="656"/>
    </location>
</feature>
<dbReference type="Gene3D" id="1.20.1390.10">
    <property type="entry name" value="PWI domain"/>
    <property type="match status" value="1"/>
</dbReference>
<evidence type="ECO:0000259" key="13">
    <source>
        <dbReference type="Pfam" id="PF08572"/>
    </source>
</evidence>
<dbReference type="Pfam" id="PF01480">
    <property type="entry name" value="PWI"/>
    <property type="match status" value="1"/>
</dbReference>
<evidence type="ECO:0000256" key="7">
    <source>
        <dbReference type="ARBA" id="ARBA00032955"/>
    </source>
</evidence>
<feature type="compositionally biased region" description="Polar residues" evidence="10">
    <location>
        <begin position="742"/>
        <end position="752"/>
    </location>
</feature>
<sequence length="809" mass="90612">MSLSQRELDDLKSVLSETVRKFLGFSENSLVSAALNCISKGYDKQKTVGKLSALLDSTQASQFADKIYMVYEDYRSASKQPKHKKRKDEPEEVREGKVKKRRFMDDDESAGIPGPGTPSPGALTADKIKEMMENARRELQERKAQMGIQPTNTKPVPQPPLMPSGGNTVGMGMLAQSQQAMTDAMMKAKRAAELQAQIQARLTGLAGMNFPGMPGMPLMGPVGGMVPPMPLLPGPSPLILNELGQTIDATTGQAIQLAHHTPTLKANIRAKRREQFKGLIEKPPEEIGDSKFFDPRVGAKVPVRQRRGFKFHEKGKFEQLAQRLRAKLERLQAEIAQTAKRTGIASAAKLATIAPKKEMQEGEVPDCEWWDTYIINAESYNLVPDKIDRSLLEGITHLVEHPIQLKPPVDPTKEINIPVYLTKKERKKLRRQNRQEAQKDLQEKIRIGLAPQPEPKVRMANLMRVLGSEAVQDPTKVEAHVRAQMAKRQKAHEEANAARKLTAEQRREKKIRKIKEDTSLGVNVAVYRVRDLSNLSHKFKIETNSKQLFMTGFVVLYKDCNVVVVEGDDSERKKRQKRQTSVSLFGSVTKEKDRVKVYIHGQIRSCGRGDRGVTAILQVPGWEDSSLEELMMHVGESLREASLPPHLLEKNSGERGKGHRNHMGPTEGGCPKPSLLARQISYELDVVIHSFISVEVLKRENKLWNNDMLFLRDHVLIPLSPENEHLAQPEIVVTFSERERTGSVNSIGSNNPPDKETNQEVTSGKEEVQTATEVESCKKESNPLDFFSKYDSSLAKLKSDVAKMEKNAE</sequence>
<dbReference type="Proteomes" id="UP000245119">
    <property type="component" value="Linkage Group LG2"/>
</dbReference>
<organism evidence="14 15">
    <name type="scientific">Pomacea canaliculata</name>
    <name type="common">Golden apple snail</name>
    <dbReference type="NCBI Taxonomy" id="400727"/>
    <lineage>
        <taxon>Eukaryota</taxon>
        <taxon>Metazoa</taxon>
        <taxon>Spiralia</taxon>
        <taxon>Lophotrochozoa</taxon>
        <taxon>Mollusca</taxon>
        <taxon>Gastropoda</taxon>
        <taxon>Caenogastropoda</taxon>
        <taxon>Architaenioglossa</taxon>
        <taxon>Ampullarioidea</taxon>
        <taxon>Ampullariidae</taxon>
        <taxon>Pomacea</taxon>
    </lineage>
</organism>
<dbReference type="AlphaFoldDB" id="A0A2T7PSA2"/>
<keyword evidence="9" id="KW-0175">Coiled coil</keyword>
<evidence type="ECO:0000256" key="2">
    <source>
        <dbReference type="ARBA" id="ARBA00016514"/>
    </source>
</evidence>
<evidence type="ECO:0000256" key="9">
    <source>
        <dbReference type="SAM" id="Coils"/>
    </source>
</evidence>
<feature type="region of interest" description="Disordered" evidence="10">
    <location>
        <begin position="647"/>
        <end position="672"/>
    </location>
</feature>
<keyword evidence="15" id="KW-1185">Reference proteome</keyword>
<dbReference type="STRING" id="400727.A0A2T7PSA2"/>
<evidence type="ECO:0000256" key="10">
    <source>
        <dbReference type="SAM" id="MobiDB-lite"/>
    </source>
</evidence>
<dbReference type="EMBL" id="PZQS01000002">
    <property type="protein sequence ID" value="PVD36301.1"/>
    <property type="molecule type" value="Genomic_DNA"/>
</dbReference>
<proteinExistence type="predicted"/>
<evidence type="ECO:0000256" key="4">
    <source>
        <dbReference type="ARBA" id="ARBA00022664"/>
    </source>
</evidence>
<keyword evidence="3" id="KW-0597">Phosphoprotein</keyword>
<feature type="domain" description="PWI" evidence="11">
    <location>
        <begin position="11"/>
        <end position="72"/>
    </location>
</feature>
<dbReference type="GO" id="GO:0046540">
    <property type="term" value="C:U4/U6 x U5 tri-snRNP complex"/>
    <property type="evidence" value="ECO:0007669"/>
    <property type="project" value="InterPro"/>
</dbReference>
<evidence type="ECO:0000256" key="6">
    <source>
        <dbReference type="ARBA" id="ARBA00023242"/>
    </source>
</evidence>
<keyword evidence="4" id="KW-0507">mRNA processing</keyword>
<dbReference type="InterPro" id="IPR027104">
    <property type="entry name" value="Prp3"/>
</dbReference>
<comment type="caution">
    <text evidence="14">The sequence shown here is derived from an EMBL/GenBank/DDBJ whole genome shotgun (WGS) entry which is preliminary data.</text>
</comment>
<dbReference type="InterPro" id="IPR013881">
    <property type="entry name" value="Pre-mRNA_splic_Prp3_dom"/>
</dbReference>
<dbReference type="GO" id="GO:0000398">
    <property type="term" value="P:mRNA splicing, via spliceosome"/>
    <property type="evidence" value="ECO:0007669"/>
    <property type="project" value="InterPro"/>
</dbReference>
<comment type="subcellular location">
    <subcellularLocation>
        <location evidence="1">Nucleus</location>
    </subcellularLocation>
</comment>
<evidence type="ECO:0000256" key="1">
    <source>
        <dbReference type="ARBA" id="ARBA00004123"/>
    </source>
</evidence>
<gene>
    <name evidence="14" type="ORF">C0Q70_03279</name>
</gene>
<accession>A0A2T7PSA2</accession>
<dbReference type="Pfam" id="PF08572">
    <property type="entry name" value="PRP3"/>
    <property type="match status" value="1"/>
</dbReference>
<evidence type="ECO:0000313" key="15">
    <source>
        <dbReference type="Proteomes" id="UP000245119"/>
    </source>
</evidence>
<dbReference type="InterPro" id="IPR002483">
    <property type="entry name" value="PWI_dom"/>
</dbReference>
<evidence type="ECO:0000256" key="3">
    <source>
        <dbReference type="ARBA" id="ARBA00022553"/>
    </source>
</evidence>
<feature type="region of interest" description="Disordered" evidence="10">
    <location>
        <begin position="741"/>
        <end position="776"/>
    </location>
</feature>
<feature type="coiled-coil region" evidence="9">
    <location>
        <begin position="314"/>
        <end position="341"/>
    </location>
</feature>
<protein>
    <recommendedName>
        <fullName evidence="2">U4/U6 small nuclear ribonucleoprotein Prp3</fullName>
    </recommendedName>
    <alternativeName>
        <fullName evidence="7">Pre-mRNA-splicing factor 3</fullName>
    </alternativeName>
</protein>
<feature type="compositionally biased region" description="Basic and acidic residues" evidence="10">
    <location>
        <begin position="87"/>
        <end position="96"/>
    </location>
</feature>
<evidence type="ECO:0000313" key="14">
    <source>
        <dbReference type="EMBL" id="PVD36301.1"/>
    </source>
</evidence>
<comment type="function">
    <text evidence="8">Plays a role in pre-mRNA splicing as component of the U4/U6-U5 tri-snRNP complex that is involved in spliceosome assembly, and as component of the precatalytic spliceosome (spliceosome B complex).</text>
</comment>
<dbReference type="Pfam" id="PF06544">
    <property type="entry name" value="Prp3_C"/>
    <property type="match status" value="1"/>
</dbReference>
<dbReference type="OrthoDB" id="10264544at2759"/>
<feature type="domain" description="Pre-mRNA-splicing factor 3" evidence="13">
    <location>
        <begin position="291"/>
        <end position="502"/>
    </location>
</feature>
<feature type="domain" description="Small nuclear ribonucleoprotein Prp3 C-terminal" evidence="12">
    <location>
        <begin position="525"/>
        <end position="574"/>
    </location>
</feature>
<keyword evidence="5" id="KW-0508">mRNA splicing</keyword>
<evidence type="ECO:0000256" key="5">
    <source>
        <dbReference type="ARBA" id="ARBA00023187"/>
    </source>
</evidence>
<dbReference type="InterPro" id="IPR010541">
    <property type="entry name" value="Prp3_C"/>
</dbReference>
<name>A0A2T7PSA2_POMCA</name>
<reference evidence="14 15" key="1">
    <citation type="submission" date="2018-04" db="EMBL/GenBank/DDBJ databases">
        <title>The genome of golden apple snail Pomacea canaliculata provides insight into stress tolerance and invasive adaptation.</title>
        <authorList>
            <person name="Liu C."/>
            <person name="Liu B."/>
            <person name="Ren Y."/>
            <person name="Zhang Y."/>
            <person name="Wang H."/>
            <person name="Li S."/>
            <person name="Jiang F."/>
            <person name="Yin L."/>
            <person name="Zhang G."/>
            <person name="Qian W."/>
            <person name="Fan W."/>
        </authorList>
    </citation>
    <scope>NUCLEOTIDE SEQUENCE [LARGE SCALE GENOMIC DNA]</scope>
    <source>
        <strain evidence="14">SZHN2017</strain>
        <tissue evidence="14">Muscle</tissue>
    </source>
</reference>
<evidence type="ECO:0000259" key="12">
    <source>
        <dbReference type="Pfam" id="PF06544"/>
    </source>
</evidence>
<feature type="region of interest" description="Disordered" evidence="10">
    <location>
        <begin position="76"/>
        <end position="99"/>
    </location>
</feature>
<evidence type="ECO:0000259" key="11">
    <source>
        <dbReference type="Pfam" id="PF01480"/>
    </source>
</evidence>
<dbReference type="PANTHER" id="PTHR14212">
    <property type="entry name" value="U4/U6-ASSOCIATED RNA SPLICING FACTOR-RELATED"/>
    <property type="match status" value="1"/>
</dbReference>
<feature type="compositionally biased region" description="Basic and acidic residues" evidence="10">
    <location>
        <begin position="753"/>
        <end position="768"/>
    </location>
</feature>
<evidence type="ECO:0000256" key="8">
    <source>
        <dbReference type="ARBA" id="ARBA00035603"/>
    </source>
</evidence>
<dbReference type="PANTHER" id="PTHR14212:SF0">
    <property type="entry name" value="U4_U6 SMALL NUCLEAR RIBONUCLEOPROTEIN PRP3"/>
    <property type="match status" value="1"/>
</dbReference>